<dbReference type="PANTHER" id="PTHR24559:SF444">
    <property type="entry name" value="REVERSE TRANSCRIPTASE DOMAIN-CONTAINING PROTEIN"/>
    <property type="match status" value="1"/>
</dbReference>
<gene>
    <name evidence="2" type="ORF">RF11_00069</name>
</gene>
<dbReference type="InterPro" id="IPR000477">
    <property type="entry name" value="RT_dom"/>
</dbReference>
<dbReference type="Proteomes" id="UP000031668">
    <property type="component" value="Unassembled WGS sequence"/>
</dbReference>
<dbReference type="OMA" id="HEQHTRT"/>
<reference evidence="2 3" key="1">
    <citation type="journal article" date="2014" name="Genome Biol. Evol.">
        <title>The genome of the myxosporean Thelohanellus kitauei shows adaptations to nutrient acquisition within its fish host.</title>
        <authorList>
            <person name="Yang Y."/>
            <person name="Xiong J."/>
            <person name="Zhou Z."/>
            <person name="Huo F."/>
            <person name="Miao W."/>
            <person name="Ran C."/>
            <person name="Liu Y."/>
            <person name="Zhang J."/>
            <person name="Feng J."/>
            <person name="Wang M."/>
            <person name="Wang M."/>
            <person name="Wang L."/>
            <person name="Yao B."/>
        </authorList>
    </citation>
    <scope>NUCLEOTIDE SEQUENCE [LARGE SCALE GENOMIC DNA]</scope>
    <source>
        <strain evidence="2">Wuqing</strain>
    </source>
</reference>
<evidence type="ECO:0000313" key="3">
    <source>
        <dbReference type="Proteomes" id="UP000031668"/>
    </source>
</evidence>
<dbReference type="PROSITE" id="PS50878">
    <property type="entry name" value="RT_POL"/>
    <property type="match status" value="1"/>
</dbReference>
<organism evidence="2 3">
    <name type="scientific">Thelohanellus kitauei</name>
    <name type="common">Myxosporean</name>
    <dbReference type="NCBI Taxonomy" id="669202"/>
    <lineage>
        <taxon>Eukaryota</taxon>
        <taxon>Metazoa</taxon>
        <taxon>Cnidaria</taxon>
        <taxon>Myxozoa</taxon>
        <taxon>Myxosporea</taxon>
        <taxon>Bivalvulida</taxon>
        <taxon>Platysporina</taxon>
        <taxon>Myxobolidae</taxon>
        <taxon>Thelohanellus</taxon>
    </lineage>
</organism>
<dbReference type="SUPFAM" id="SSF56672">
    <property type="entry name" value="DNA/RNA polymerases"/>
    <property type="match status" value="1"/>
</dbReference>
<dbReference type="Gene3D" id="3.30.70.270">
    <property type="match status" value="1"/>
</dbReference>
<protein>
    <submittedName>
        <fullName evidence="2">Retrovirus-related Pol polyprotein from transposon opus</fullName>
    </submittedName>
</protein>
<proteinExistence type="predicted"/>
<dbReference type="OrthoDB" id="5990438at2759"/>
<dbReference type="PANTHER" id="PTHR24559">
    <property type="entry name" value="TRANSPOSON TY3-I GAG-POL POLYPROTEIN"/>
    <property type="match status" value="1"/>
</dbReference>
<dbReference type="InterPro" id="IPR053134">
    <property type="entry name" value="RNA-dir_DNA_polymerase"/>
</dbReference>
<evidence type="ECO:0000259" key="1">
    <source>
        <dbReference type="PROSITE" id="PS50878"/>
    </source>
</evidence>
<dbReference type="InterPro" id="IPR043502">
    <property type="entry name" value="DNA/RNA_pol_sf"/>
</dbReference>
<dbReference type="Pfam" id="PF00078">
    <property type="entry name" value="RVT_1"/>
    <property type="match status" value="1"/>
</dbReference>
<dbReference type="Gene3D" id="3.10.10.10">
    <property type="entry name" value="HIV Type 1 Reverse Transcriptase, subunit A, domain 1"/>
    <property type="match status" value="1"/>
</dbReference>
<feature type="domain" description="Reverse transcriptase" evidence="1">
    <location>
        <begin position="1"/>
        <end position="155"/>
    </location>
</feature>
<evidence type="ECO:0000313" key="2">
    <source>
        <dbReference type="EMBL" id="KII74083.1"/>
    </source>
</evidence>
<dbReference type="CDD" id="cd01647">
    <property type="entry name" value="RT_LTR"/>
    <property type="match status" value="1"/>
</dbReference>
<accession>A0A0C2JX84</accession>
<dbReference type="InterPro" id="IPR043128">
    <property type="entry name" value="Rev_trsase/Diguanyl_cyclase"/>
</dbReference>
<keyword evidence="3" id="KW-1185">Reference proteome</keyword>
<dbReference type="EMBL" id="JWZT01000567">
    <property type="protein sequence ID" value="KII74083.1"/>
    <property type="molecule type" value="Genomic_DNA"/>
</dbReference>
<comment type="caution">
    <text evidence="2">The sequence shown here is derived from an EMBL/GenBank/DDBJ whole genome shotgun (WGS) entry which is preliminary data.</text>
</comment>
<dbReference type="AlphaFoldDB" id="A0A0C2JX84"/>
<sequence length="155" mass="17703">MVGEVLRAKLIRPSNSPWRSPITMPLKRMEVTLFPQYPLPDIDELLERLADTKIFSTLNLPSAYWQVPLKKEDMEKTAFSLGPGYLIYECLVMPFGLSGAPATCQRLLDLVLKDNRNALCYLDDIIIFSENQEEHAAHLRMTLNQIKGANLKLNR</sequence>
<name>A0A0C2JX84_THEKT</name>